<evidence type="ECO:0000259" key="1">
    <source>
        <dbReference type="PROSITE" id="PS51725"/>
    </source>
</evidence>
<comment type="caution">
    <text evidence="2">The sequence shown here is derived from an EMBL/GenBank/DDBJ whole genome shotgun (WGS) entry which is preliminary data.</text>
</comment>
<proteinExistence type="predicted"/>
<gene>
    <name evidence="2" type="ORF">Afil01_33150</name>
</gene>
<name>A0A9W6SM43_9ACTN</name>
<dbReference type="EMBL" id="BSTX01000002">
    <property type="protein sequence ID" value="GLZ78508.1"/>
    <property type="molecule type" value="Genomic_DNA"/>
</dbReference>
<dbReference type="GO" id="GO:0003824">
    <property type="term" value="F:catalytic activity"/>
    <property type="evidence" value="ECO:0007669"/>
    <property type="project" value="TreeGrafter"/>
</dbReference>
<dbReference type="InterPro" id="IPR011008">
    <property type="entry name" value="Dimeric_a/b-barrel"/>
</dbReference>
<sequence length="96" mass="10895">MSLTIIAGFTAKTGREDDLRTALEAMIEPSIDEPGCLAYQPYTDPNEPSRMVIIEEWTSQDALDLHFQTPHFKHVAEVLDRLLAEPFTIRHLTDVN</sequence>
<dbReference type="InterPro" id="IPR007138">
    <property type="entry name" value="ABM_dom"/>
</dbReference>
<accession>A0A9W6SM43</accession>
<evidence type="ECO:0000313" key="2">
    <source>
        <dbReference type="EMBL" id="GLZ78508.1"/>
    </source>
</evidence>
<dbReference type="Gene3D" id="3.30.70.100">
    <property type="match status" value="1"/>
</dbReference>
<dbReference type="PROSITE" id="PS51725">
    <property type="entry name" value="ABM"/>
    <property type="match status" value="1"/>
</dbReference>
<keyword evidence="3" id="KW-1185">Reference proteome</keyword>
<dbReference type="Proteomes" id="UP001165079">
    <property type="component" value="Unassembled WGS sequence"/>
</dbReference>
<protein>
    <recommendedName>
        <fullName evidence="1">ABM domain-containing protein</fullName>
    </recommendedName>
</protein>
<dbReference type="SUPFAM" id="SSF54909">
    <property type="entry name" value="Dimeric alpha+beta barrel"/>
    <property type="match status" value="1"/>
</dbReference>
<dbReference type="RefSeq" id="WP_285663661.1">
    <property type="nucleotide sequence ID" value="NZ_BSTX01000002.1"/>
</dbReference>
<dbReference type="Pfam" id="PF03992">
    <property type="entry name" value="ABM"/>
    <property type="match status" value="1"/>
</dbReference>
<dbReference type="PANTHER" id="PTHR33336:SF15">
    <property type="entry name" value="ABM DOMAIN-CONTAINING PROTEIN"/>
    <property type="match status" value="1"/>
</dbReference>
<dbReference type="AlphaFoldDB" id="A0A9W6SM43"/>
<feature type="domain" description="ABM" evidence="1">
    <location>
        <begin position="3"/>
        <end position="92"/>
    </location>
</feature>
<reference evidence="2" key="1">
    <citation type="submission" date="2023-03" db="EMBL/GenBank/DDBJ databases">
        <title>Actinorhabdospora filicis NBRC 111898.</title>
        <authorList>
            <person name="Ichikawa N."/>
            <person name="Sato H."/>
            <person name="Tonouchi N."/>
        </authorList>
    </citation>
    <scope>NUCLEOTIDE SEQUENCE</scope>
    <source>
        <strain evidence="2">NBRC 111898</strain>
    </source>
</reference>
<organism evidence="2 3">
    <name type="scientific">Actinorhabdospora filicis</name>
    <dbReference type="NCBI Taxonomy" id="1785913"/>
    <lineage>
        <taxon>Bacteria</taxon>
        <taxon>Bacillati</taxon>
        <taxon>Actinomycetota</taxon>
        <taxon>Actinomycetes</taxon>
        <taxon>Micromonosporales</taxon>
        <taxon>Micromonosporaceae</taxon>
        <taxon>Actinorhabdospora</taxon>
    </lineage>
</organism>
<evidence type="ECO:0000313" key="3">
    <source>
        <dbReference type="Proteomes" id="UP001165079"/>
    </source>
</evidence>
<dbReference type="PANTHER" id="PTHR33336">
    <property type="entry name" value="QUINOL MONOOXYGENASE YGIN-RELATED"/>
    <property type="match status" value="1"/>
</dbReference>
<dbReference type="InterPro" id="IPR050744">
    <property type="entry name" value="AI-2_Isomerase_LsrG"/>
</dbReference>